<evidence type="ECO:0000256" key="8">
    <source>
        <dbReference type="ARBA" id="ARBA00022432"/>
    </source>
</evidence>
<dbReference type="GO" id="GO:0006096">
    <property type="term" value="P:glycolytic process"/>
    <property type="evidence" value="ECO:0007669"/>
    <property type="project" value="UniProtKB-KW"/>
</dbReference>
<accession>A0A9P0MVL5</accession>
<evidence type="ECO:0000256" key="2">
    <source>
        <dbReference type="ARBA" id="ARBA00004680"/>
    </source>
</evidence>
<proteinExistence type="inferred from homology"/>
<dbReference type="GO" id="GO:0019563">
    <property type="term" value="P:glycerol catabolic process"/>
    <property type="evidence" value="ECO:0007669"/>
    <property type="project" value="TreeGrafter"/>
</dbReference>
<gene>
    <name evidence="11" type="ORF">NEZAVI_LOCUS13457</name>
</gene>
<dbReference type="GO" id="GO:0005829">
    <property type="term" value="C:cytosol"/>
    <property type="evidence" value="ECO:0007669"/>
    <property type="project" value="TreeGrafter"/>
</dbReference>
<dbReference type="InterPro" id="IPR035990">
    <property type="entry name" value="TIM_sf"/>
</dbReference>
<dbReference type="InterPro" id="IPR013785">
    <property type="entry name" value="Aldolase_TIM"/>
</dbReference>
<keyword evidence="9 10" id="KW-0413">Isomerase</keyword>
<reference evidence="11" key="1">
    <citation type="submission" date="2022-01" db="EMBL/GenBank/DDBJ databases">
        <authorList>
            <person name="King R."/>
        </authorList>
    </citation>
    <scope>NUCLEOTIDE SEQUENCE</scope>
</reference>
<evidence type="ECO:0000256" key="4">
    <source>
        <dbReference type="ARBA" id="ARBA00007422"/>
    </source>
</evidence>
<dbReference type="Gene3D" id="3.20.20.70">
    <property type="entry name" value="Aldolase class I"/>
    <property type="match status" value="1"/>
</dbReference>
<comment type="subunit">
    <text evidence="5">Homodimer.</text>
</comment>
<evidence type="ECO:0000256" key="3">
    <source>
        <dbReference type="ARBA" id="ARBA00004742"/>
    </source>
</evidence>
<dbReference type="GO" id="GO:0004807">
    <property type="term" value="F:triose-phosphate isomerase activity"/>
    <property type="evidence" value="ECO:0007669"/>
    <property type="project" value="UniProtKB-EC"/>
</dbReference>
<name>A0A9P0MVL5_NEZVI</name>
<keyword evidence="10" id="KW-0324">Glycolysis</keyword>
<evidence type="ECO:0000256" key="7">
    <source>
        <dbReference type="ARBA" id="ARBA00019397"/>
    </source>
</evidence>
<dbReference type="OrthoDB" id="6715177at2759"/>
<evidence type="ECO:0000256" key="1">
    <source>
        <dbReference type="ARBA" id="ARBA00000474"/>
    </source>
</evidence>
<dbReference type="NCBIfam" id="TIGR00419">
    <property type="entry name" value="tim"/>
    <property type="match status" value="1"/>
</dbReference>
<comment type="catalytic activity">
    <reaction evidence="1 10">
        <text>D-glyceraldehyde 3-phosphate = dihydroxyacetone phosphate</text>
        <dbReference type="Rhea" id="RHEA:18585"/>
        <dbReference type="ChEBI" id="CHEBI:57642"/>
        <dbReference type="ChEBI" id="CHEBI:59776"/>
        <dbReference type="EC" id="5.3.1.1"/>
    </reaction>
</comment>
<evidence type="ECO:0000256" key="6">
    <source>
        <dbReference type="ARBA" id="ARBA00011940"/>
    </source>
</evidence>
<dbReference type="EC" id="5.3.1.1" evidence="6 10"/>
<dbReference type="InterPro" id="IPR000652">
    <property type="entry name" value="Triosephosphate_isomerase"/>
</dbReference>
<comment type="pathway">
    <text evidence="3 10">Carbohydrate biosynthesis; gluconeogenesis.</text>
</comment>
<comment type="pathway">
    <text evidence="2 10">Carbohydrate degradation; glycolysis; D-glyceraldehyde 3-phosphate from glycerone phosphate: step 1/1.</text>
</comment>
<dbReference type="Proteomes" id="UP001152798">
    <property type="component" value="Chromosome 6"/>
</dbReference>
<dbReference type="GO" id="GO:0006094">
    <property type="term" value="P:gluconeogenesis"/>
    <property type="evidence" value="ECO:0007669"/>
    <property type="project" value="UniProtKB-KW"/>
</dbReference>
<dbReference type="PANTHER" id="PTHR21139:SF2">
    <property type="entry name" value="TRIOSEPHOSPHATE ISOMERASE"/>
    <property type="match status" value="1"/>
</dbReference>
<keyword evidence="8 10" id="KW-0312">Gluconeogenesis</keyword>
<evidence type="ECO:0000256" key="5">
    <source>
        <dbReference type="ARBA" id="ARBA00011738"/>
    </source>
</evidence>
<organism evidence="11 12">
    <name type="scientific">Nezara viridula</name>
    <name type="common">Southern green stink bug</name>
    <name type="synonym">Cimex viridulus</name>
    <dbReference type="NCBI Taxonomy" id="85310"/>
    <lineage>
        <taxon>Eukaryota</taxon>
        <taxon>Metazoa</taxon>
        <taxon>Ecdysozoa</taxon>
        <taxon>Arthropoda</taxon>
        <taxon>Hexapoda</taxon>
        <taxon>Insecta</taxon>
        <taxon>Pterygota</taxon>
        <taxon>Neoptera</taxon>
        <taxon>Paraneoptera</taxon>
        <taxon>Hemiptera</taxon>
        <taxon>Heteroptera</taxon>
        <taxon>Panheteroptera</taxon>
        <taxon>Pentatomomorpha</taxon>
        <taxon>Pentatomoidea</taxon>
        <taxon>Pentatomidae</taxon>
        <taxon>Pentatominae</taxon>
        <taxon>Nezara</taxon>
    </lineage>
</organism>
<dbReference type="PROSITE" id="PS51440">
    <property type="entry name" value="TIM_2"/>
    <property type="match status" value="1"/>
</dbReference>
<dbReference type="SUPFAM" id="SSF51351">
    <property type="entry name" value="Triosephosphate isomerase (TIM)"/>
    <property type="match status" value="1"/>
</dbReference>
<dbReference type="CDD" id="cd00311">
    <property type="entry name" value="TIM"/>
    <property type="match status" value="1"/>
</dbReference>
<dbReference type="PANTHER" id="PTHR21139">
    <property type="entry name" value="TRIOSEPHOSPHATE ISOMERASE"/>
    <property type="match status" value="1"/>
</dbReference>
<evidence type="ECO:0000256" key="9">
    <source>
        <dbReference type="ARBA" id="ARBA00023235"/>
    </source>
</evidence>
<dbReference type="Pfam" id="PF00121">
    <property type="entry name" value="TIM"/>
    <property type="match status" value="1"/>
</dbReference>
<dbReference type="GO" id="GO:0046166">
    <property type="term" value="P:glyceraldehyde-3-phosphate biosynthetic process"/>
    <property type="evidence" value="ECO:0007669"/>
    <property type="project" value="TreeGrafter"/>
</dbReference>
<comment type="similarity">
    <text evidence="4 10">Belongs to the triosephosphate isomerase family.</text>
</comment>
<keyword evidence="12" id="KW-1185">Reference proteome</keyword>
<evidence type="ECO:0000313" key="12">
    <source>
        <dbReference type="Proteomes" id="UP001152798"/>
    </source>
</evidence>
<evidence type="ECO:0000313" key="11">
    <source>
        <dbReference type="EMBL" id="CAH1405206.1"/>
    </source>
</evidence>
<sequence length="319" mass="36178">MFGRFYFSIGIYAKYFYDSQRNGFKGEQITSLFKKLSVITRCPKSLAFLLGLSFFDCEDDSYLSFEAKNAIRPFIIAGNMKMSGNKKDIEELLKNLKDVDIFPEIEIILAPPSVYLEFSKSKAPRKISLAAQNCYKFPYGSYTGEISPAMLKDLGVQWVILGHSERRQIFCEKETLISEKVCHSLSQGMSVIVCVGETLEEREKGMSEEVIYNQMSSLCMSVVDWTKIVIAYEPVWAYAEGKSITLKEAQKVHSQIRKWLKKNISPTAAQITRIIYAGPVTEKNCVMLAKMNDVDGFLLGDTAIENDDFIDIIYDSTSF</sequence>
<evidence type="ECO:0000256" key="10">
    <source>
        <dbReference type="RuleBase" id="RU363013"/>
    </source>
</evidence>
<dbReference type="AlphaFoldDB" id="A0A9P0MVL5"/>
<protein>
    <recommendedName>
        <fullName evidence="7 10">Triosephosphate isomerase</fullName>
        <ecNumber evidence="6 10">5.3.1.1</ecNumber>
    </recommendedName>
</protein>
<dbReference type="EMBL" id="OV725082">
    <property type="protein sequence ID" value="CAH1405206.1"/>
    <property type="molecule type" value="Genomic_DNA"/>
</dbReference>